<keyword evidence="2" id="KW-1185">Reference proteome</keyword>
<name>A0ABS4GK38_9BACL</name>
<dbReference type="RefSeq" id="WP_209808689.1">
    <property type="nucleotide sequence ID" value="NZ_JAGGKT010000001.1"/>
</dbReference>
<protein>
    <submittedName>
        <fullName evidence="1">Uncharacterized protein</fullName>
    </submittedName>
</protein>
<evidence type="ECO:0000313" key="1">
    <source>
        <dbReference type="EMBL" id="MBP1930609.1"/>
    </source>
</evidence>
<dbReference type="Proteomes" id="UP001519343">
    <property type="component" value="Unassembled WGS sequence"/>
</dbReference>
<gene>
    <name evidence="1" type="ORF">J2Z37_000596</name>
</gene>
<evidence type="ECO:0000313" key="2">
    <source>
        <dbReference type="Proteomes" id="UP001519343"/>
    </source>
</evidence>
<reference evidence="1 2" key="1">
    <citation type="submission" date="2021-03" db="EMBL/GenBank/DDBJ databases">
        <title>Genomic Encyclopedia of Type Strains, Phase IV (KMG-IV): sequencing the most valuable type-strain genomes for metagenomic binning, comparative biology and taxonomic classification.</title>
        <authorList>
            <person name="Goeker M."/>
        </authorList>
    </citation>
    <scope>NUCLEOTIDE SEQUENCE [LARGE SCALE GENOMIC DNA]</scope>
    <source>
        <strain evidence="1 2">DSM 24738</strain>
    </source>
</reference>
<accession>A0ABS4GK38</accession>
<proteinExistence type="predicted"/>
<sequence>MFGFRKKNQSYHLLILKLEKDANEGKAFYQVYFPAEAAGDFVPLMLRLQRSKLNTKEILGELAGFTILTQIEDLQKITVLDHVQPEAEPISYHDFANVLLNRLNNLLSEEESPEDELADFHEDLVFFIGELTLAKDGSF</sequence>
<organism evidence="1 2">
    <name type="scientific">Ammoniphilus resinae</name>
    <dbReference type="NCBI Taxonomy" id="861532"/>
    <lineage>
        <taxon>Bacteria</taxon>
        <taxon>Bacillati</taxon>
        <taxon>Bacillota</taxon>
        <taxon>Bacilli</taxon>
        <taxon>Bacillales</taxon>
        <taxon>Paenibacillaceae</taxon>
        <taxon>Aneurinibacillus group</taxon>
        <taxon>Ammoniphilus</taxon>
    </lineage>
</organism>
<dbReference type="EMBL" id="JAGGKT010000001">
    <property type="protein sequence ID" value="MBP1930609.1"/>
    <property type="molecule type" value="Genomic_DNA"/>
</dbReference>
<comment type="caution">
    <text evidence="1">The sequence shown here is derived from an EMBL/GenBank/DDBJ whole genome shotgun (WGS) entry which is preliminary data.</text>
</comment>